<dbReference type="AlphaFoldDB" id="A0AAW1K362"/>
<evidence type="ECO:0000256" key="1">
    <source>
        <dbReference type="SAM" id="MobiDB-lite"/>
    </source>
</evidence>
<proteinExistence type="predicted"/>
<feature type="region of interest" description="Disordered" evidence="1">
    <location>
        <begin position="14"/>
        <end position="45"/>
    </location>
</feature>
<dbReference type="EMBL" id="JASPKY010000261">
    <property type="protein sequence ID" value="KAK9712568.1"/>
    <property type="molecule type" value="Genomic_DNA"/>
</dbReference>
<organism evidence="2 3">
    <name type="scientific">Popillia japonica</name>
    <name type="common">Japanese beetle</name>
    <dbReference type="NCBI Taxonomy" id="7064"/>
    <lineage>
        <taxon>Eukaryota</taxon>
        <taxon>Metazoa</taxon>
        <taxon>Ecdysozoa</taxon>
        <taxon>Arthropoda</taxon>
        <taxon>Hexapoda</taxon>
        <taxon>Insecta</taxon>
        <taxon>Pterygota</taxon>
        <taxon>Neoptera</taxon>
        <taxon>Endopterygota</taxon>
        <taxon>Coleoptera</taxon>
        <taxon>Polyphaga</taxon>
        <taxon>Scarabaeiformia</taxon>
        <taxon>Scarabaeidae</taxon>
        <taxon>Rutelinae</taxon>
        <taxon>Popillia</taxon>
    </lineage>
</organism>
<sequence length="97" mass="11025">MSFLKDAVRDFLEEEDDTQEADVYISPPENGNVTEVDSDGSDVEHSDDVNHLAFSVNHVKLFPLTAMTSNLATLCRFLNYKRRKKAERKPDLRNLPG</sequence>
<dbReference type="Proteomes" id="UP001458880">
    <property type="component" value="Unassembled WGS sequence"/>
</dbReference>
<evidence type="ECO:0000313" key="3">
    <source>
        <dbReference type="Proteomes" id="UP001458880"/>
    </source>
</evidence>
<evidence type="ECO:0000313" key="2">
    <source>
        <dbReference type="EMBL" id="KAK9712568.1"/>
    </source>
</evidence>
<keyword evidence="3" id="KW-1185">Reference proteome</keyword>
<protein>
    <submittedName>
        <fullName evidence="2">Uncharacterized protein</fullName>
    </submittedName>
</protein>
<accession>A0AAW1K362</accession>
<gene>
    <name evidence="2" type="ORF">QE152_g24824</name>
</gene>
<comment type="caution">
    <text evidence="2">The sequence shown here is derived from an EMBL/GenBank/DDBJ whole genome shotgun (WGS) entry which is preliminary data.</text>
</comment>
<reference evidence="2 3" key="1">
    <citation type="journal article" date="2024" name="BMC Genomics">
        <title>De novo assembly and annotation of Popillia japonica's genome with initial clues to its potential as an invasive pest.</title>
        <authorList>
            <person name="Cucini C."/>
            <person name="Boschi S."/>
            <person name="Funari R."/>
            <person name="Cardaioli E."/>
            <person name="Iannotti N."/>
            <person name="Marturano G."/>
            <person name="Paoli F."/>
            <person name="Bruttini M."/>
            <person name="Carapelli A."/>
            <person name="Frati F."/>
            <person name="Nardi F."/>
        </authorList>
    </citation>
    <scope>NUCLEOTIDE SEQUENCE [LARGE SCALE GENOMIC DNA]</scope>
    <source>
        <strain evidence="2">DMR45628</strain>
    </source>
</reference>
<name>A0AAW1K362_POPJA</name>